<feature type="domain" description="Transposase IS116/IS110/IS902 C-terminal" evidence="2">
    <location>
        <begin position="215"/>
        <end position="301"/>
    </location>
</feature>
<dbReference type="InterPro" id="IPR002525">
    <property type="entry name" value="Transp_IS110-like_N"/>
</dbReference>
<reference evidence="3" key="1">
    <citation type="submission" date="2019-08" db="EMBL/GenBank/DDBJ databases">
        <authorList>
            <person name="Kucharzyk K."/>
            <person name="Murdoch R.W."/>
            <person name="Higgins S."/>
            <person name="Loffler F."/>
        </authorList>
    </citation>
    <scope>NUCLEOTIDE SEQUENCE</scope>
</reference>
<evidence type="ECO:0000259" key="1">
    <source>
        <dbReference type="Pfam" id="PF01548"/>
    </source>
</evidence>
<comment type="caution">
    <text evidence="3">The sequence shown here is derived from an EMBL/GenBank/DDBJ whole genome shotgun (WGS) entry which is preliminary data.</text>
</comment>
<evidence type="ECO:0000313" key="3">
    <source>
        <dbReference type="EMBL" id="MPM44416.1"/>
    </source>
</evidence>
<proteinExistence type="predicted"/>
<gene>
    <name evidence="3" type="ORF">SDC9_91094</name>
</gene>
<sequence length="342" mass="38466">MFFLGVDVSKKTLAVVLSDHKDKILWSNKSIPNDEVGFKKLVETVIKNTSKKAGKEEYSIAAGMESTGVYGERLAYYLNGNSHNGRIVTYVLNPAAVRAFGNSVMAANKNDSADAQLIASYLSMAVTKEQISPWKAPSPEGRALRELSRRREELTELHASECNRLEKLECMQEPPEAIVRNVREHICYLEDSIHNLEKEIEEHIDDDPCMREDIELLRSIPGIGDVTSVTLQGESDGLINFASVKGLVSFVGIAPSEHTSGTSVFKRSKISRRGNSRIRHHLYMATLVAARVNPVIKEFYERLLNRGKCKKLALVACMRKMLHIIWGVMKNRKRFDPCYSLK</sequence>
<dbReference type="PANTHER" id="PTHR33055:SF3">
    <property type="entry name" value="PUTATIVE TRANSPOSASE FOR IS117-RELATED"/>
    <property type="match status" value="1"/>
</dbReference>
<dbReference type="Pfam" id="PF01548">
    <property type="entry name" value="DEDD_Tnp_IS110"/>
    <property type="match status" value="1"/>
</dbReference>
<dbReference type="NCBIfam" id="NF033542">
    <property type="entry name" value="transpos_IS110"/>
    <property type="match status" value="1"/>
</dbReference>
<dbReference type="GO" id="GO:0006313">
    <property type="term" value="P:DNA transposition"/>
    <property type="evidence" value="ECO:0007669"/>
    <property type="project" value="InterPro"/>
</dbReference>
<feature type="domain" description="Transposase IS110-like N-terminal" evidence="1">
    <location>
        <begin position="4"/>
        <end position="167"/>
    </location>
</feature>
<dbReference type="AlphaFoldDB" id="A0A644ZUL0"/>
<organism evidence="3">
    <name type="scientific">bioreactor metagenome</name>
    <dbReference type="NCBI Taxonomy" id="1076179"/>
    <lineage>
        <taxon>unclassified sequences</taxon>
        <taxon>metagenomes</taxon>
        <taxon>ecological metagenomes</taxon>
    </lineage>
</organism>
<dbReference type="Pfam" id="PF02371">
    <property type="entry name" value="Transposase_20"/>
    <property type="match status" value="1"/>
</dbReference>
<accession>A0A644ZUL0</accession>
<dbReference type="EMBL" id="VSSQ01010465">
    <property type="protein sequence ID" value="MPM44416.1"/>
    <property type="molecule type" value="Genomic_DNA"/>
</dbReference>
<dbReference type="InterPro" id="IPR003346">
    <property type="entry name" value="Transposase_20"/>
</dbReference>
<dbReference type="PANTHER" id="PTHR33055">
    <property type="entry name" value="TRANSPOSASE FOR INSERTION SEQUENCE ELEMENT IS1111A"/>
    <property type="match status" value="1"/>
</dbReference>
<name>A0A644ZUL0_9ZZZZ</name>
<evidence type="ECO:0000259" key="2">
    <source>
        <dbReference type="Pfam" id="PF02371"/>
    </source>
</evidence>
<dbReference type="GO" id="GO:0003677">
    <property type="term" value="F:DNA binding"/>
    <property type="evidence" value="ECO:0007669"/>
    <property type="project" value="InterPro"/>
</dbReference>
<dbReference type="GO" id="GO:0004803">
    <property type="term" value="F:transposase activity"/>
    <property type="evidence" value="ECO:0007669"/>
    <property type="project" value="InterPro"/>
</dbReference>
<dbReference type="InterPro" id="IPR047650">
    <property type="entry name" value="Transpos_IS110"/>
</dbReference>
<protein>
    <submittedName>
        <fullName evidence="3">IS110 family transposase ISStma4</fullName>
    </submittedName>
</protein>